<dbReference type="EMBL" id="BAAADM010000008">
    <property type="protein sequence ID" value="GAA0430813.1"/>
    <property type="molecule type" value="Genomic_DNA"/>
</dbReference>
<evidence type="ECO:0000313" key="3">
    <source>
        <dbReference type="Proteomes" id="UP001501459"/>
    </source>
</evidence>
<sequence>MNGDNLACNQSSQKLCVSMVPIFNHLDHQEQAELTRTSRIKTYAESEMIFQAGKPSGYLVTLVCHDSHFVYDWSETST</sequence>
<dbReference type="SUPFAM" id="SSF51206">
    <property type="entry name" value="cAMP-binding domain-like"/>
    <property type="match status" value="1"/>
</dbReference>
<evidence type="ECO:0000313" key="2">
    <source>
        <dbReference type="EMBL" id="GAA0430813.1"/>
    </source>
</evidence>
<comment type="caution">
    <text evidence="2">The sequence shown here is derived from an EMBL/GenBank/DDBJ whole genome shotgun (WGS) entry which is preliminary data.</text>
</comment>
<keyword evidence="3" id="KW-1185">Reference proteome</keyword>
<dbReference type="Proteomes" id="UP001501459">
    <property type="component" value="Unassembled WGS sequence"/>
</dbReference>
<protein>
    <submittedName>
        <fullName evidence="2">Uncharacterized protein</fullName>
    </submittedName>
</protein>
<evidence type="ECO:0000256" key="1">
    <source>
        <dbReference type="ARBA" id="ARBA00023159"/>
    </source>
</evidence>
<gene>
    <name evidence="2" type="ORF">GCM10008983_04050</name>
</gene>
<reference evidence="2 3" key="1">
    <citation type="journal article" date="2019" name="Int. J. Syst. Evol. Microbiol.">
        <title>The Global Catalogue of Microorganisms (GCM) 10K type strain sequencing project: providing services to taxonomists for standard genome sequencing and annotation.</title>
        <authorList>
            <consortium name="The Broad Institute Genomics Platform"/>
            <consortium name="The Broad Institute Genome Sequencing Center for Infectious Disease"/>
            <person name="Wu L."/>
            <person name="Ma J."/>
        </authorList>
    </citation>
    <scope>NUCLEOTIDE SEQUENCE [LARGE SCALE GENOMIC DNA]</scope>
    <source>
        <strain evidence="2 3">JCM 12149</strain>
    </source>
</reference>
<dbReference type="Gene3D" id="2.60.120.10">
    <property type="entry name" value="Jelly Rolls"/>
    <property type="match status" value="1"/>
</dbReference>
<dbReference type="RefSeq" id="WP_343750837.1">
    <property type="nucleotide sequence ID" value="NZ_BAAADM010000008.1"/>
</dbReference>
<proteinExistence type="predicted"/>
<organism evidence="2 3">
    <name type="scientific">Lentibacillus halophilus</name>
    <dbReference type="NCBI Taxonomy" id="295065"/>
    <lineage>
        <taxon>Bacteria</taxon>
        <taxon>Bacillati</taxon>
        <taxon>Bacillota</taxon>
        <taxon>Bacilli</taxon>
        <taxon>Bacillales</taxon>
        <taxon>Bacillaceae</taxon>
        <taxon>Lentibacillus</taxon>
    </lineage>
</organism>
<accession>A0ABN0Z3V3</accession>
<dbReference type="InterPro" id="IPR018490">
    <property type="entry name" value="cNMP-bd_dom_sf"/>
</dbReference>
<keyword evidence="1" id="KW-0010">Activator</keyword>
<dbReference type="InterPro" id="IPR014710">
    <property type="entry name" value="RmlC-like_jellyroll"/>
</dbReference>
<name>A0ABN0Z3V3_9BACI</name>